<proteinExistence type="predicted"/>
<sequence length="68" mass="7702">GENLPKSSYTLIVCGSRLNPEDETTPNEIKSFIRSCTNSTLVSQLNEILPNFEIHSNQEYILSRIQSM</sequence>
<gene>
    <name evidence="1" type="ORF">OVN521_LOCUS44545</name>
</gene>
<feature type="non-terminal residue" evidence="1">
    <location>
        <position position="1"/>
    </location>
</feature>
<dbReference type="Proteomes" id="UP000663866">
    <property type="component" value="Unassembled WGS sequence"/>
</dbReference>
<keyword evidence="2" id="KW-1185">Reference proteome</keyword>
<evidence type="ECO:0000313" key="2">
    <source>
        <dbReference type="Proteomes" id="UP000663866"/>
    </source>
</evidence>
<accession>A0A821B6M5</accession>
<organism evidence="1 2">
    <name type="scientific">Rotaria magnacalcarata</name>
    <dbReference type="NCBI Taxonomy" id="392030"/>
    <lineage>
        <taxon>Eukaryota</taxon>
        <taxon>Metazoa</taxon>
        <taxon>Spiralia</taxon>
        <taxon>Gnathifera</taxon>
        <taxon>Rotifera</taxon>
        <taxon>Eurotatoria</taxon>
        <taxon>Bdelloidea</taxon>
        <taxon>Philodinida</taxon>
        <taxon>Philodinidae</taxon>
        <taxon>Rotaria</taxon>
    </lineage>
</organism>
<reference evidence="1" key="1">
    <citation type="submission" date="2021-02" db="EMBL/GenBank/DDBJ databases">
        <authorList>
            <person name="Nowell W R."/>
        </authorList>
    </citation>
    <scope>NUCLEOTIDE SEQUENCE</scope>
</reference>
<dbReference type="AlphaFoldDB" id="A0A821B6M5"/>
<protein>
    <submittedName>
        <fullName evidence="1">Uncharacterized protein</fullName>
    </submittedName>
</protein>
<name>A0A821B6M5_9BILA</name>
<comment type="caution">
    <text evidence="1">The sequence shown here is derived from an EMBL/GenBank/DDBJ whole genome shotgun (WGS) entry which is preliminary data.</text>
</comment>
<evidence type="ECO:0000313" key="1">
    <source>
        <dbReference type="EMBL" id="CAF4584145.1"/>
    </source>
</evidence>
<dbReference type="EMBL" id="CAJOBG010068451">
    <property type="protein sequence ID" value="CAF4584145.1"/>
    <property type="molecule type" value="Genomic_DNA"/>
</dbReference>